<dbReference type="GO" id="GO:0008408">
    <property type="term" value="F:3'-5' exonuclease activity"/>
    <property type="evidence" value="ECO:0007669"/>
    <property type="project" value="TreeGrafter"/>
</dbReference>
<dbReference type="GO" id="GO:0003887">
    <property type="term" value="F:DNA-directed DNA polymerase activity"/>
    <property type="evidence" value="ECO:0007669"/>
    <property type="project" value="UniProtKB-KW"/>
</dbReference>
<evidence type="ECO:0000256" key="6">
    <source>
        <dbReference type="ARBA" id="ARBA00022705"/>
    </source>
</evidence>
<feature type="domain" description="Exonuclease" evidence="15">
    <location>
        <begin position="2"/>
        <end position="182"/>
    </location>
</feature>
<evidence type="ECO:0000313" key="16">
    <source>
        <dbReference type="EMBL" id="SVE06307.1"/>
    </source>
</evidence>
<evidence type="ECO:0000256" key="5">
    <source>
        <dbReference type="ARBA" id="ARBA00022695"/>
    </source>
</evidence>
<evidence type="ECO:0000256" key="8">
    <source>
        <dbReference type="ARBA" id="ARBA00022723"/>
    </source>
</evidence>
<dbReference type="NCBIfam" id="NF004316">
    <property type="entry name" value="PRK05711.1"/>
    <property type="match status" value="1"/>
</dbReference>
<evidence type="ECO:0000256" key="1">
    <source>
        <dbReference type="ARBA" id="ARBA00001936"/>
    </source>
</evidence>
<dbReference type="CDD" id="cd06131">
    <property type="entry name" value="DNA_pol_III_epsilon_Ecoli_like"/>
    <property type="match status" value="1"/>
</dbReference>
<dbReference type="NCBIfam" id="TIGR00573">
    <property type="entry name" value="dnaq"/>
    <property type="match status" value="1"/>
</dbReference>
<dbReference type="NCBIfam" id="TIGR01406">
    <property type="entry name" value="dnaQ_proteo"/>
    <property type="match status" value="1"/>
</dbReference>
<dbReference type="InterPro" id="IPR006054">
    <property type="entry name" value="DnaQ"/>
</dbReference>
<dbReference type="InterPro" id="IPR036397">
    <property type="entry name" value="RNaseH_sf"/>
</dbReference>
<keyword evidence="6" id="KW-0235">DNA replication</keyword>
<organism evidence="16">
    <name type="scientific">marine metagenome</name>
    <dbReference type="NCBI Taxonomy" id="408172"/>
    <lineage>
        <taxon>unclassified sequences</taxon>
        <taxon>metagenomes</taxon>
        <taxon>ecological metagenomes</taxon>
    </lineage>
</organism>
<dbReference type="PANTHER" id="PTHR30231:SF41">
    <property type="entry name" value="DNA POLYMERASE III SUBUNIT EPSILON"/>
    <property type="match status" value="1"/>
</dbReference>
<comment type="cofactor">
    <cofactor evidence="1">
        <name>Mn(2+)</name>
        <dbReference type="ChEBI" id="CHEBI:29035"/>
    </cofactor>
</comment>
<protein>
    <recommendedName>
        <fullName evidence="3">DNA polymerase III subunit epsilon</fullName>
    </recommendedName>
</protein>
<evidence type="ECO:0000256" key="2">
    <source>
        <dbReference type="ARBA" id="ARBA00001946"/>
    </source>
</evidence>
<keyword evidence="12" id="KW-0239">DNA-directed DNA polymerase</keyword>
<keyword evidence="4" id="KW-0808">Transferase</keyword>
<keyword evidence="5" id="KW-0548">Nucleotidyltransferase</keyword>
<dbReference type="PANTHER" id="PTHR30231">
    <property type="entry name" value="DNA POLYMERASE III SUBUNIT EPSILON"/>
    <property type="match status" value="1"/>
</dbReference>
<keyword evidence="11" id="KW-0460">Magnesium</keyword>
<dbReference type="Gene3D" id="3.30.420.10">
    <property type="entry name" value="Ribonuclease H-like superfamily/Ribonuclease H"/>
    <property type="match status" value="1"/>
</dbReference>
<reference evidence="16" key="1">
    <citation type="submission" date="2018-05" db="EMBL/GenBank/DDBJ databases">
        <authorList>
            <person name="Lanie J.A."/>
            <person name="Ng W.-L."/>
            <person name="Kazmierczak K.M."/>
            <person name="Andrzejewski T.M."/>
            <person name="Davidsen T.M."/>
            <person name="Wayne K.J."/>
            <person name="Tettelin H."/>
            <person name="Glass J.I."/>
            <person name="Rusch D."/>
            <person name="Podicherti R."/>
            <person name="Tsui H.-C.T."/>
            <person name="Winkler M.E."/>
        </authorList>
    </citation>
    <scope>NUCLEOTIDE SEQUENCE</scope>
</reference>
<name>A0A383AES3_9ZZZZ</name>
<dbReference type="SUPFAM" id="SSF53098">
    <property type="entry name" value="Ribonuclease H-like"/>
    <property type="match status" value="1"/>
</dbReference>
<evidence type="ECO:0000256" key="12">
    <source>
        <dbReference type="ARBA" id="ARBA00022932"/>
    </source>
</evidence>
<proteinExistence type="predicted"/>
<dbReference type="EMBL" id="UINC01191589">
    <property type="protein sequence ID" value="SVE06307.1"/>
    <property type="molecule type" value="Genomic_DNA"/>
</dbReference>
<evidence type="ECO:0000256" key="10">
    <source>
        <dbReference type="ARBA" id="ARBA00022839"/>
    </source>
</evidence>
<dbReference type="Pfam" id="PF00929">
    <property type="entry name" value="RNase_T"/>
    <property type="match status" value="1"/>
</dbReference>
<keyword evidence="8" id="KW-0479">Metal-binding</keyword>
<dbReference type="AlphaFoldDB" id="A0A383AES3"/>
<dbReference type="GO" id="GO:0003677">
    <property type="term" value="F:DNA binding"/>
    <property type="evidence" value="ECO:0007669"/>
    <property type="project" value="InterPro"/>
</dbReference>
<evidence type="ECO:0000256" key="7">
    <source>
        <dbReference type="ARBA" id="ARBA00022722"/>
    </source>
</evidence>
<dbReference type="SMART" id="SM00479">
    <property type="entry name" value="EXOIII"/>
    <property type="match status" value="1"/>
</dbReference>
<dbReference type="InterPro" id="IPR006309">
    <property type="entry name" value="DnaQ_proteo"/>
</dbReference>
<dbReference type="InterPro" id="IPR013520">
    <property type="entry name" value="Ribonucl_H"/>
</dbReference>
<dbReference type="InterPro" id="IPR012337">
    <property type="entry name" value="RNaseH-like_sf"/>
</dbReference>
<keyword evidence="13" id="KW-0464">Manganese</keyword>
<evidence type="ECO:0000256" key="4">
    <source>
        <dbReference type="ARBA" id="ARBA00022679"/>
    </source>
</evidence>
<dbReference type="GO" id="GO:0005829">
    <property type="term" value="C:cytosol"/>
    <property type="evidence" value="ECO:0007669"/>
    <property type="project" value="TreeGrafter"/>
</dbReference>
<keyword evidence="9" id="KW-0378">Hydrolase</keyword>
<evidence type="ECO:0000256" key="14">
    <source>
        <dbReference type="SAM" id="MobiDB-lite"/>
    </source>
</evidence>
<dbReference type="FunFam" id="3.30.420.10:FF:000012">
    <property type="entry name" value="DNA polymerase III subunit epsilon"/>
    <property type="match status" value="1"/>
</dbReference>
<evidence type="ECO:0000256" key="9">
    <source>
        <dbReference type="ARBA" id="ARBA00022801"/>
    </source>
</evidence>
<comment type="cofactor">
    <cofactor evidence="2">
        <name>Mg(2+)</name>
        <dbReference type="ChEBI" id="CHEBI:18420"/>
    </cofactor>
</comment>
<dbReference type="GO" id="GO:0045004">
    <property type="term" value="P:DNA replication proofreading"/>
    <property type="evidence" value="ECO:0007669"/>
    <property type="project" value="TreeGrafter"/>
</dbReference>
<evidence type="ECO:0000256" key="11">
    <source>
        <dbReference type="ARBA" id="ARBA00022842"/>
    </source>
</evidence>
<evidence type="ECO:0000256" key="13">
    <source>
        <dbReference type="ARBA" id="ARBA00023211"/>
    </source>
</evidence>
<gene>
    <name evidence="16" type="ORF">METZ01_LOCUS459161</name>
</gene>
<keyword evidence="10" id="KW-0269">Exonuclease</keyword>
<accession>A0A383AES3</accession>
<dbReference type="GO" id="GO:0046872">
    <property type="term" value="F:metal ion binding"/>
    <property type="evidence" value="ECO:0007669"/>
    <property type="project" value="UniProtKB-KW"/>
</dbReference>
<evidence type="ECO:0000259" key="15">
    <source>
        <dbReference type="SMART" id="SM00479"/>
    </source>
</evidence>
<feature type="non-terminal residue" evidence="16">
    <location>
        <position position="219"/>
    </location>
</feature>
<feature type="region of interest" description="Disordered" evidence="14">
    <location>
        <begin position="1"/>
        <end position="22"/>
    </location>
</feature>
<evidence type="ECO:0000256" key="3">
    <source>
        <dbReference type="ARBA" id="ARBA00020352"/>
    </source>
</evidence>
<sequence>MRQLILDTETTGRPDKNTEEAVAESGHRVIEIGVVELVDRRLTGKDFQSHLNPERKIPFDSIEIHGITDEMVADKPLFKDLVGDFLDYVKDAEIIMHNAPFDRSFINNELALLGLDDRLEGLCDITDSLTLARKKHPGQRNSLDALCSRYGVDTTSREVHGALIDANLLANVYLLMTITQTGFFDASDEKGEDQTQYKSEGNFSKRKIISIDLDEAEVK</sequence>
<keyword evidence="7" id="KW-0540">Nuclease</keyword>
<feature type="compositionally biased region" description="Basic and acidic residues" evidence="14">
    <location>
        <begin position="10"/>
        <end position="22"/>
    </location>
</feature>